<keyword evidence="2" id="KW-1185">Reference proteome</keyword>
<reference evidence="1" key="1">
    <citation type="submission" date="2020-07" db="EMBL/GenBank/DDBJ databases">
        <authorList>
            <person name="Nazaruddin N."/>
        </authorList>
    </citation>
    <scope>NUCLEOTIDE SEQUENCE</scope>
</reference>
<proteinExistence type="predicted"/>
<sequence length="61" mass="7390">INFYYNLQTQNYVISSYRVQNSRGRFTCKFLTNIFHNNQRLPLQELMSHFSQLKLSYSHSL</sequence>
<organism evidence="1 2">
    <name type="scientific">Heterotrigona itama</name>
    <dbReference type="NCBI Taxonomy" id="395501"/>
    <lineage>
        <taxon>Eukaryota</taxon>
        <taxon>Metazoa</taxon>
        <taxon>Ecdysozoa</taxon>
        <taxon>Arthropoda</taxon>
        <taxon>Hexapoda</taxon>
        <taxon>Insecta</taxon>
        <taxon>Pterygota</taxon>
        <taxon>Neoptera</taxon>
        <taxon>Endopterygota</taxon>
        <taxon>Hymenoptera</taxon>
        <taxon>Apocrita</taxon>
        <taxon>Aculeata</taxon>
        <taxon>Apoidea</taxon>
        <taxon>Anthophila</taxon>
        <taxon>Apidae</taxon>
        <taxon>Heterotrigona</taxon>
    </lineage>
</organism>
<dbReference type="EMBL" id="CAJDYZ010007977">
    <property type="protein sequence ID" value="CAD1474845.1"/>
    <property type="molecule type" value="Genomic_DNA"/>
</dbReference>
<protein>
    <submittedName>
        <fullName evidence="1">Uncharacterized protein</fullName>
    </submittedName>
</protein>
<gene>
    <name evidence="1" type="ORF">MHI_LOCUS497686</name>
</gene>
<dbReference type="AlphaFoldDB" id="A0A6V7H5Y9"/>
<dbReference type="Proteomes" id="UP000752696">
    <property type="component" value="Unassembled WGS sequence"/>
</dbReference>
<comment type="caution">
    <text evidence="1">The sequence shown here is derived from an EMBL/GenBank/DDBJ whole genome shotgun (WGS) entry which is preliminary data.</text>
</comment>
<evidence type="ECO:0000313" key="1">
    <source>
        <dbReference type="EMBL" id="CAD1474845.1"/>
    </source>
</evidence>
<name>A0A6V7H5Y9_9HYME</name>
<feature type="non-terminal residue" evidence="1">
    <location>
        <position position="1"/>
    </location>
</feature>
<feature type="non-terminal residue" evidence="1">
    <location>
        <position position="61"/>
    </location>
</feature>
<accession>A0A6V7H5Y9</accession>
<evidence type="ECO:0000313" key="2">
    <source>
        <dbReference type="Proteomes" id="UP000752696"/>
    </source>
</evidence>